<dbReference type="Proteomes" id="UP000011514">
    <property type="component" value="Unassembled WGS sequence"/>
</dbReference>
<protein>
    <submittedName>
        <fullName evidence="1">Uncharacterized protein</fullName>
    </submittedName>
</protein>
<gene>
    <name evidence="1" type="ORF">C471_16337</name>
</gene>
<dbReference type="RefSeq" id="WP_004050854.1">
    <property type="nucleotide sequence ID" value="NZ_AOJE01000071.1"/>
</dbReference>
<comment type="caution">
    <text evidence="1">The sequence shown here is derived from an EMBL/GenBank/DDBJ whole genome shotgun (WGS) entry which is preliminary data.</text>
</comment>
<organism evidence="1 2">
    <name type="scientific">Halorubrum saccharovorum DSM 1137</name>
    <dbReference type="NCBI Taxonomy" id="1227484"/>
    <lineage>
        <taxon>Archaea</taxon>
        <taxon>Methanobacteriati</taxon>
        <taxon>Methanobacteriota</taxon>
        <taxon>Stenosarchaea group</taxon>
        <taxon>Halobacteria</taxon>
        <taxon>Halobacteriales</taxon>
        <taxon>Haloferacaceae</taxon>
        <taxon>Halorubrum</taxon>
    </lineage>
</organism>
<dbReference type="PATRIC" id="fig|1227484.4.peg.3222"/>
<name>M0DM18_9EURY</name>
<reference evidence="1 2" key="1">
    <citation type="journal article" date="2014" name="PLoS Genet.">
        <title>Phylogenetically driven sequencing of extremely halophilic archaea reveals strategies for static and dynamic osmo-response.</title>
        <authorList>
            <person name="Becker E.A."/>
            <person name="Seitzer P.M."/>
            <person name="Tritt A."/>
            <person name="Larsen D."/>
            <person name="Krusor M."/>
            <person name="Yao A.I."/>
            <person name="Wu D."/>
            <person name="Madern D."/>
            <person name="Eisen J.A."/>
            <person name="Darling A.E."/>
            <person name="Facciotti M.T."/>
        </authorList>
    </citation>
    <scope>NUCLEOTIDE SEQUENCE [LARGE SCALE GENOMIC DNA]</scope>
    <source>
        <strain evidence="1 2">DSM 1137</strain>
    </source>
</reference>
<keyword evidence="2" id="KW-1185">Reference proteome</keyword>
<sequence>MGVNGTRQARFDAPPRAVRFDETESVVTRRVFRCDGYGFENMIEYDLREEGDRLAYERKLDTFIEWFEDAIEAADGRVYVDKEGGYRVFRRGETLIACNVEEVSKRDRRIYFTVDVLED</sequence>
<evidence type="ECO:0000313" key="1">
    <source>
        <dbReference type="EMBL" id="ELZ35767.1"/>
    </source>
</evidence>
<evidence type="ECO:0000313" key="2">
    <source>
        <dbReference type="Proteomes" id="UP000011514"/>
    </source>
</evidence>
<dbReference type="AlphaFoldDB" id="M0DM18"/>
<dbReference type="OrthoDB" id="324952at2157"/>
<accession>M0DM18</accession>
<proteinExistence type="predicted"/>
<dbReference type="EMBL" id="AOJE01000071">
    <property type="protein sequence ID" value="ELZ35767.1"/>
    <property type="molecule type" value="Genomic_DNA"/>
</dbReference>